<name>A0A0E9WY54_ANGAN</name>
<proteinExistence type="predicted"/>
<reference evidence="1" key="2">
    <citation type="journal article" date="2015" name="Fish Shellfish Immunol.">
        <title>Early steps in the European eel (Anguilla anguilla)-Vibrio vulnificus interaction in the gills: Role of the RtxA13 toxin.</title>
        <authorList>
            <person name="Callol A."/>
            <person name="Pajuelo D."/>
            <person name="Ebbesson L."/>
            <person name="Teles M."/>
            <person name="MacKenzie S."/>
            <person name="Amaro C."/>
        </authorList>
    </citation>
    <scope>NUCLEOTIDE SEQUENCE</scope>
</reference>
<sequence length="62" mass="7089">MTSTKKTYNSFNDENPPTAILFIHTVNCIPLVVKQINNIDQKCLRPDPKSNYLLGKHNFISI</sequence>
<accession>A0A0E9WY54</accession>
<dbReference type="EMBL" id="GBXM01014022">
    <property type="protein sequence ID" value="JAH94555.1"/>
    <property type="molecule type" value="Transcribed_RNA"/>
</dbReference>
<dbReference type="AlphaFoldDB" id="A0A0E9WY54"/>
<evidence type="ECO:0000313" key="1">
    <source>
        <dbReference type="EMBL" id="JAH94555.1"/>
    </source>
</evidence>
<reference evidence="1" key="1">
    <citation type="submission" date="2014-11" db="EMBL/GenBank/DDBJ databases">
        <authorList>
            <person name="Amaro Gonzalez C."/>
        </authorList>
    </citation>
    <scope>NUCLEOTIDE SEQUENCE</scope>
</reference>
<organism evidence="1">
    <name type="scientific">Anguilla anguilla</name>
    <name type="common">European freshwater eel</name>
    <name type="synonym">Muraena anguilla</name>
    <dbReference type="NCBI Taxonomy" id="7936"/>
    <lineage>
        <taxon>Eukaryota</taxon>
        <taxon>Metazoa</taxon>
        <taxon>Chordata</taxon>
        <taxon>Craniata</taxon>
        <taxon>Vertebrata</taxon>
        <taxon>Euteleostomi</taxon>
        <taxon>Actinopterygii</taxon>
        <taxon>Neopterygii</taxon>
        <taxon>Teleostei</taxon>
        <taxon>Anguilliformes</taxon>
        <taxon>Anguillidae</taxon>
        <taxon>Anguilla</taxon>
    </lineage>
</organism>
<protein>
    <submittedName>
        <fullName evidence="1">Uncharacterized protein</fullName>
    </submittedName>
</protein>